<accession>A0A419F4Y0</accession>
<sequence>MKAYRFRFESVLKSKKIIVDELASKTARAQRILQLEQRKVDSLRKREASCMQELALKQVGAVKSDEVHRCHRYLQQLGKAIGEQENLISEIARRVDMLREMLVEAEKERKIFEKLDEKEREEFLRDFSKKERAFLDEVGTNRFVLRGAHERMHSPPAS</sequence>
<proteinExistence type="inferred from homology"/>
<evidence type="ECO:0000256" key="6">
    <source>
        <dbReference type="ARBA" id="ARBA00022500"/>
    </source>
</evidence>
<keyword evidence="12" id="KW-0966">Cell projection</keyword>
<evidence type="ECO:0000256" key="2">
    <source>
        <dbReference type="ARBA" id="ARBA00010004"/>
    </source>
</evidence>
<organism evidence="12 13">
    <name type="scientific">Candidatus Abyssobacteria bacterium SURF_17</name>
    <dbReference type="NCBI Taxonomy" id="2093361"/>
    <lineage>
        <taxon>Bacteria</taxon>
        <taxon>Pseudomonadati</taxon>
        <taxon>Candidatus Hydrogenedentota</taxon>
        <taxon>Candidatus Abyssobacteria</taxon>
    </lineage>
</organism>
<evidence type="ECO:0000256" key="7">
    <source>
        <dbReference type="ARBA" id="ARBA00022795"/>
    </source>
</evidence>
<dbReference type="GO" id="GO:0006935">
    <property type="term" value="P:chemotaxis"/>
    <property type="evidence" value="ECO:0007669"/>
    <property type="project" value="UniProtKB-KW"/>
</dbReference>
<dbReference type="InterPro" id="IPR053716">
    <property type="entry name" value="Flag_assembly_chemotaxis_eff"/>
</dbReference>
<dbReference type="AlphaFoldDB" id="A0A419F4Y0"/>
<dbReference type="GO" id="GO:0009288">
    <property type="term" value="C:bacterial-type flagellum"/>
    <property type="evidence" value="ECO:0007669"/>
    <property type="project" value="InterPro"/>
</dbReference>
<keyword evidence="12" id="KW-0969">Cilium</keyword>
<evidence type="ECO:0000256" key="9">
    <source>
        <dbReference type="ARBA" id="ARBA00023136"/>
    </source>
</evidence>
<gene>
    <name evidence="12" type="primary">fliJ</name>
    <name evidence="12" type="ORF">C4532_04555</name>
</gene>
<name>A0A419F4Y0_9BACT</name>
<evidence type="ECO:0000256" key="5">
    <source>
        <dbReference type="ARBA" id="ARBA00022475"/>
    </source>
</evidence>
<reference evidence="12 13" key="1">
    <citation type="journal article" date="2017" name="ISME J.">
        <title>Energy and carbon metabolisms in a deep terrestrial subsurface fluid microbial community.</title>
        <authorList>
            <person name="Momper L."/>
            <person name="Jungbluth S.P."/>
            <person name="Lee M.D."/>
            <person name="Amend J.P."/>
        </authorList>
    </citation>
    <scope>NUCLEOTIDE SEQUENCE [LARGE SCALE GENOMIC DNA]</scope>
    <source>
        <strain evidence="12">SURF_17</strain>
    </source>
</reference>
<protein>
    <recommendedName>
        <fullName evidence="3">Flagellar FliJ protein</fullName>
    </recommendedName>
</protein>
<dbReference type="GO" id="GO:0015031">
    <property type="term" value="P:protein transport"/>
    <property type="evidence" value="ECO:0007669"/>
    <property type="project" value="UniProtKB-KW"/>
</dbReference>
<evidence type="ECO:0000313" key="12">
    <source>
        <dbReference type="EMBL" id="RJP73381.1"/>
    </source>
</evidence>
<evidence type="ECO:0000256" key="1">
    <source>
        <dbReference type="ARBA" id="ARBA00004413"/>
    </source>
</evidence>
<dbReference type="GO" id="GO:0044781">
    <property type="term" value="P:bacterial-type flagellum organization"/>
    <property type="evidence" value="ECO:0007669"/>
    <property type="project" value="UniProtKB-KW"/>
</dbReference>
<dbReference type="GO" id="GO:0005886">
    <property type="term" value="C:plasma membrane"/>
    <property type="evidence" value="ECO:0007669"/>
    <property type="project" value="UniProtKB-SubCell"/>
</dbReference>
<evidence type="ECO:0000256" key="8">
    <source>
        <dbReference type="ARBA" id="ARBA00022927"/>
    </source>
</evidence>
<evidence type="ECO:0000256" key="3">
    <source>
        <dbReference type="ARBA" id="ARBA00020392"/>
    </source>
</evidence>
<dbReference type="InterPro" id="IPR052570">
    <property type="entry name" value="FliJ"/>
</dbReference>
<dbReference type="InterPro" id="IPR012823">
    <property type="entry name" value="Flagell_FliJ"/>
</dbReference>
<evidence type="ECO:0000313" key="13">
    <source>
        <dbReference type="Proteomes" id="UP000285961"/>
    </source>
</evidence>
<dbReference type="Pfam" id="PF02050">
    <property type="entry name" value="FliJ"/>
    <property type="match status" value="1"/>
</dbReference>
<keyword evidence="12" id="KW-0282">Flagellum</keyword>
<dbReference type="GO" id="GO:0071973">
    <property type="term" value="P:bacterial-type flagellum-dependent cell motility"/>
    <property type="evidence" value="ECO:0007669"/>
    <property type="project" value="InterPro"/>
</dbReference>
<comment type="caution">
    <text evidence="12">The sequence shown here is derived from an EMBL/GenBank/DDBJ whole genome shotgun (WGS) entry which is preliminary data.</text>
</comment>
<dbReference type="PANTHER" id="PTHR38786">
    <property type="entry name" value="FLAGELLAR FLIJ PROTEIN"/>
    <property type="match status" value="1"/>
</dbReference>
<dbReference type="EMBL" id="QZKI01000028">
    <property type="protein sequence ID" value="RJP73381.1"/>
    <property type="molecule type" value="Genomic_DNA"/>
</dbReference>
<dbReference type="Gene3D" id="1.10.287.1700">
    <property type="match status" value="1"/>
</dbReference>
<evidence type="ECO:0000256" key="11">
    <source>
        <dbReference type="SAM" id="Coils"/>
    </source>
</evidence>
<feature type="coiled-coil region" evidence="11">
    <location>
        <begin position="88"/>
        <end position="122"/>
    </location>
</feature>
<comment type="similarity">
    <text evidence="2">Belongs to the FliJ family.</text>
</comment>
<dbReference type="NCBIfam" id="TIGR02473">
    <property type="entry name" value="flagell_FliJ"/>
    <property type="match status" value="1"/>
</dbReference>
<keyword evidence="7" id="KW-1005">Bacterial flagellum biogenesis</keyword>
<keyword evidence="10" id="KW-1006">Bacterial flagellum protein export</keyword>
<keyword evidence="11" id="KW-0175">Coiled coil</keyword>
<keyword evidence="8" id="KW-0653">Protein transport</keyword>
<dbReference type="Proteomes" id="UP000285961">
    <property type="component" value="Unassembled WGS sequence"/>
</dbReference>
<evidence type="ECO:0000256" key="4">
    <source>
        <dbReference type="ARBA" id="ARBA00022448"/>
    </source>
</evidence>
<keyword evidence="9" id="KW-0472">Membrane</keyword>
<keyword evidence="4" id="KW-0813">Transport</keyword>
<keyword evidence="5" id="KW-1003">Cell membrane</keyword>
<dbReference type="PANTHER" id="PTHR38786:SF1">
    <property type="entry name" value="FLAGELLAR FLIJ PROTEIN"/>
    <property type="match status" value="1"/>
</dbReference>
<comment type="subcellular location">
    <subcellularLocation>
        <location evidence="1">Cell membrane</location>
        <topology evidence="1">Peripheral membrane protein</topology>
        <orientation evidence="1">Cytoplasmic side</orientation>
    </subcellularLocation>
</comment>
<evidence type="ECO:0000256" key="10">
    <source>
        <dbReference type="ARBA" id="ARBA00023225"/>
    </source>
</evidence>
<keyword evidence="6" id="KW-0145">Chemotaxis</keyword>